<dbReference type="GO" id="GO:0016788">
    <property type="term" value="F:hydrolase activity, acting on ester bonds"/>
    <property type="evidence" value="ECO:0007669"/>
    <property type="project" value="InterPro"/>
</dbReference>
<dbReference type="PANTHER" id="PTHR45648">
    <property type="entry name" value="GDSL LIPASE/ACYLHYDROLASE FAMILY PROTEIN (AFU_ORTHOLOGUE AFUA_4G14700)"/>
    <property type="match status" value="1"/>
</dbReference>
<evidence type="ECO:0008006" key="3">
    <source>
        <dbReference type="Google" id="ProtNLM"/>
    </source>
</evidence>
<dbReference type="EMBL" id="DSPX01000060">
    <property type="protein sequence ID" value="HGG00289.1"/>
    <property type="molecule type" value="Genomic_DNA"/>
</dbReference>
<reference evidence="2" key="1">
    <citation type="journal article" date="2020" name="mSystems">
        <title>Genome- and Community-Level Interaction Insights into Carbon Utilization and Element Cycling Functions of Hydrothermarchaeota in Hydrothermal Sediment.</title>
        <authorList>
            <person name="Zhou Z."/>
            <person name="Liu Y."/>
            <person name="Xu W."/>
            <person name="Pan J."/>
            <person name="Luo Z.H."/>
            <person name="Li M."/>
        </authorList>
    </citation>
    <scope>NUCLEOTIDE SEQUENCE [LARGE SCALE GENOMIC DNA]</scope>
    <source>
        <strain evidence="2">SpSt-374</strain>
    </source>
</reference>
<dbReference type="Pfam" id="PF00657">
    <property type="entry name" value="Lipase_GDSL"/>
    <property type="match status" value="1"/>
</dbReference>
<dbReference type="InterPro" id="IPR001087">
    <property type="entry name" value="GDSL"/>
</dbReference>
<dbReference type="InterPro" id="IPR036514">
    <property type="entry name" value="SGNH_hydro_sf"/>
</dbReference>
<dbReference type="SUPFAM" id="SSF52266">
    <property type="entry name" value="SGNH hydrolase"/>
    <property type="match status" value="1"/>
</dbReference>
<evidence type="ECO:0000313" key="2">
    <source>
        <dbReference type="EMBL" id="HGG00289.1"/>
    </source>
</evidence>
<evidence type="ECO:0000256" key="1">
    <source>
        <dbReference type="ARBA" id="ARBA00022801"/>
    </source>
</evidence>
<dbReference type="CDD" id="cd01846">
    <property type="entry name" value="fatty_acyltransferase_like"/>
    <property type="match status" value="1"/>
</dbReference>
<dbReference type="InterPro" id="IPR051058">
    <property type="entry name" value="GDSL_Est/Lipase"/>
</dbReference>
<sequence length="527" mass="56755">MLTTNDLFDEGFYLAKNPEVGAQIGRGDIESAFDHFQTFGEVEGRDPSAFFDTSYYLETNPDVAAAVSSFDVTAFEHFITAGQFEGRNPSPFFDPDFYRQKNPDVAAVNRDPITGLFAHFLASGAAEGRDPNPLLDTSYYLDANPDVAAGVQQKAFSAFEHFVASGQFERRNPNPLFNTDVYLANNSDIAAGVAQNAFTGFEHFLKFGQFERRNFSPVFDTGFYLDQNPDVALVVRNSGISALEHFIEFGQREGRQPRRLFSEVYVFGDSLSDDGNLFALTNGLIPPSPPYDNGRFTNGSVWVEQLAPKLGLPVNPNTNFAIGGALSGNTNNFNTRFPTLPALPGLQQPLDSFVAANPAADSQGLYVVWAGANDYGQGVTDVAGVVNNLTSAITNLAAVGARNFMVPNLPDLGVTPAGASSPNAAGLSQLSTAHNNALAAAIPVLEQNLNVNVIPVDVNTLINNARSNPAAFGFTNVSNAFLTSGATNPNEFIFWDELHPTFRAHQLIADAANQAITAIAELVQMKL</sequence>
<dbReference type="PANTHER" id="PTHR45648:SF22">
    <property type="entry name" value="GDSL LIPASE_ACYLHYDROLASE FAMILY PROTEIN (AFU_ORTHOLOGUE AFUA_4G14700)"/>
    <property type="match status" value="1"/>
</dbReference>
<protein>
    <recommendedName>
        <fullName evidence="3">SGNH/GDSL hydrolase family protein</fullName>
    </recommendedName>
</protein>
<name>A0A7C3ZUK1_9CYAN</name>
<comment type="caution">
    <text evidence="2">The sequence shown here is derived from an EMBL/GenBank/DDBJ whole genome shotgun (WGS) entry which is preliminary data.</text>
</comment>
<proteinExistence type="predicted"/>
<dbReference type="AlphaFoldDB" id="A0A7C3ZUK1"/>
<gene>
    <name evidence="2" type="ORF">ENR15_06470</name>
</gene>
<organism evidence="2">
    <name type="scientific">Planktothricoides sp. SpSt-374</name>
    <dbReference type="NCBI Taxonomy" id="2282167"/>
    <lineage>
        <taxon>Bacteria</taxon>
        <taxon>Bacillati</taxon>
        <taxon>Cyanobacteriota</taxon>
        <taxon>Cyanophyceae</taxon>
        <taxon>Oscillatoriophycideae</taxon>
        <taxon>Oscillatoriales</taxon>
        <taxon>Oscillatoriaceae</taxon>
        <taxon>Planktothricoides</taxon>
    </lineage>
</organism>
<keyword evidence="1" id="KW-0378">Hydrolase</keyword>
<dbReference type="Gene3D" id="3.40.50.1110">
    <property type="entry name" value="SGNH hydrolase"/>
    <property type="match status" value="1"/>
</dbReference>
<accession>A0A7C3ZUK1</accession>